<dbReference type="STRING" id="661478.OP10G_0623"/>
<keyword evidence="2" id="KW-0131">Cell cycle</keyword>
<reference evidence="2 3" key="1">
    <citation type="journal article" date="2014" name="PLoS ONE">
        <title>The first complete genome sequence of the class fimbriimonadia in the phylum armatimonadetes.</title>
        <authorList>
            <person name="Hu Z.Y."/>
            <person name="Wang Y.Z."/>
            <person name="Im W.T."/>
            <person name="Wang S.Y."/>
            <person name="Zhao G.P."/>
            <person name="Zheng H.J."/>
            <person name="Quan Z.X."/>
        </authorList>
    </citation>
    <scope>NUCLEOTIDE SEQUENCE [LARGE SCALE GENOMIC DNA]</scope>
    <source>
        <strain evidence="2">Gsoil 348</strain>
    </source>
</reference>
<organism evidence="2 3">
    <name type="scientific">Fimbriimonas ginsengisoli Gsoil 348</name>
    <dbReference type="NCBI Taxonomy" id="661478"/>
    <lineage>
        <taxon>Bacteria</taxon>
        <taxon>Bacillati</taxon>
        <taxon>Armatimonadota</taxon>
        <taxon>Fimbriimonadia</taxon>
        <taxon>Fimbriimonadales</taxon>
        <taxon>Fimbriimonadaceae</taxon>
        <taxon>Fimbriimonas</taxon>
    </lineage>
</organism>
<dbReference type="EMBL" id="CP007139">
    <property type="protein sequence ID" value="AIE83991.1"/>
    <property type="molecule type" value="Genomic_DNA"/>
</dbReference>
<feature type="coiled-coil region" evidence="1">
    <location>
        <begin position="105"/>
        <end position="139"/>
    </location>
</feature>
<evidence type="ECO:0000313" key="3">
    <source>
        <dbReference type="Proteomes" id="UP000027982"/>
    </source>
</evidence>
<proteinExistence type="predicted"/>
<dbReference type="Proteomes" id="UP000027982">
    <property type="component" value="Chromosome"/>
</dbReference>
<dbReference type="Gene3D" id="6.10.250.660">
    <property type="match status" value="1"/>
</dbReference>
<evidence type="ECO:0000313" key="2">
    <source>
        <dbReference type="EMBL" id="AIE83991.1"/>
    </source>
</evidence>
<dbReference type="PANTHER" id="PTHR35794">
    <property type="entry name" value="CELL DIVISION PROTEIN DIVIVA"/>
    <property type="match status" value="1"/>
</dbReference>
<dbReference type="OrthoDB" id="389699at2"/>
<dbReference type="HOGENOM" id="CLU_076854_2_0_0"/>
<keyword evidence="3" id="KW-1185">Reference proteome</keyword>
<evidence type="ECO:0000256" key="1">
    <source>
        <dbReference type="SAM" id="Coils"/>
    </source>
</evidence>
<name>A0A068NKH4_FIMGI</name>
<protein>
    <submittedName>
        <fullName evidence="2">Cell division initiation protein DivIVA</fullName>
    </submittedName>
</protein>
<dbReference type="PANTHER" id="PTHR35794:SF2">
    <property type="entry name" value="CELL DIVISION PROTEIN DIVIVA"/>
    <property type="match status" value="1"/>
</dbReference>
<gene>
    <name evidence="2" type="ORF">OP10G_0623</name>
</gene>
<dbReference type="AlphaFoldDB" id="A0A068NKH4"/>
<feature type="coiled-coil region" evidence="1">
    <location>
        <begin position="37"/>
        <end position="71"/>
    </location>
</feature>
<dbReference type="KEGG" id="fgi:OP10G_0623"/>
<dbReference type="GO" id="GO:0051301">
    <property type="term" value="P:cell division"/>
    <property type="evidence" value="ECO:0007669"/>
    <property type="project" value="UniProtKB-KW"/>
</dbReference>
<keyword evidence="1" id="KW-0175">Coiled coil</keyword>
<dbReference type="eggNOG" id="COG3599">
    <property type="taxonomic scope" value="Bacteria"/>
</dbReference>
<dbReference type="Pfam" id="PF05103">
    <property type="entry name" value="DivIVA"/>
    <property type="match status" value="1"/>
</dbReference>
<dbReference type="InterPro" id="IPR007793">
    <property type="entry name" value="DivIVA_fam"/>
</dbReference>
<sequence length="160" mass="18583">MERIMPIDLERPELRKRIRGYDPTAVDRLIHGAAKTLQELLFENSALREELERLRADSDRAKLQEETLKDVLVLAQRAADETRATAQKQAEAVVEEARQAAMSERMATQQKLSETRWEIERLRLERSRYAEEFRALLERHQRELSQMVPLTIVEGEASSA</sequence>
<accession>A0A068NKH4</accession>
<keyword evidence="2" id="KW-0132">Cell division</keyword>